<dbReference type="EMBL" id="JQCR01000003">
    <property type="protein sequence ID" value="KGE17447.1"/>
    <property type="molecule type" value="Genomic_DNA"/>
</dbReference>
<dbReference type="OrthoDB" id="2659952at2"/>
<reference evidence="1 2" key="2">
    <citation type="submission" date="2014-10" db="EMBL/GenBank/DDBJ databases">
        <title>Comparative genomics of the Paenibacillus odorifer group.</title>
        <authorList>
            <person name="Tsai Y.-C."/>
            <person name="Martin N."/>
            <person name="Korlach J."/>
            <person name="Wiedmann M."/>
        </authorList>
    </citation>
    <scope>NUCLEOTIDE SEQUENCE [LARGE SCALE GENOMIC DNA]</scope>
    <source>
        <strain evidence="1 2">DSM 18334</strain>
    </source>
</reference>
<organism evidence="1 2">
    <name type="scientific">Paenibacillus wynnii</name>
    <dbReference type="NCBI Taxonomy" id="268407"/>
    <lineage>
        <taxon>Bacteria</taxon>
        <taxon>Bacillati</taxon>
        <taxon>Bacillota</taxon>
        <taxon>Bacilli</taxon>
        <taxon>Bacillales</taxon>
        <taxon>Paenibacillaceae</taxon>
        <taxon>Paenibacillus</taxon>
    </lineage>
</organism>
<evidence type="ECO:0000313" key="1">
    <source>
        <dbReference type="EMBL" id="KGE17447.1"/>
    </source>
</evidence>
<proteinExistence type="predicted"/>
<dbReference type="RefSeq" id="WP_036656329.1">
    <property type="nucleotide sequence ID" value="NZ_JQCR01000003.1"/>
</dbReference>
<dbReference type="eggNOG" id="ENOG50305WD">
    <property type="taxonomic scope" value="Bacteria"/>
</dbReference>
<protein>
    <submittedName>
        <fullName evidence="1">Uncharacterized protein</fullName>
    </submittedName>
</protein>
<name>A0A098M7C3_9BACL</name>
<keyword evidence="2" id="KW-1185">Reference proteome</keyword>
<evidence type="ECO:0000313" key="2">
    <source>
        <dbReference type="Proteomes" id="UP000029734"/>
    </source>
</evidence>
<gene>
    <name evidence="1" type="ORF">PWYN_22860</name>
</gene>
<dbReference type="STRING" id="268407.PWYN_22860"/>
<dbReference type="AlphaFoldDB" id="A0A098M7C3"/>
<reference evidence="1 2" key="1">
    <citation type="submission" date="2014-08" db="EMBL/GenBank/DDBJ databases">
        <authorList>
            <person name="den Bakker H.C."/>
        </authorList>
    </citation>
    <scope>NUCLEOTIDE SEQUENCE [LARGE SCALE GENOMIC DNA]</scope>
    <source>
        <strain evidence="1 2">DSM 18334</strain>
    </source>
</reference>
<accession>A0A098M7C3</accession>
<comment type="caution">
    <text evidence="1">The sequence shown here is derived from an EMBL/GenBank/DDBJ whole genome shotgun (WGS) entry which is preliminary data.</text>
</comment>
<dbReference type="Proteomes" id="UP000029734">
    <property type="component" value="Unassembled WGS sequence"/>
</dbReference>
<sequence>MEINLNFTPKGKVAIENFSNEELIEIFTRYSNTLTKKYSVDVAVPADANQGIVADGSLKVILSNVKCDVDIFFRELGRDVKVPLKKRLAGGNLDNVFKIVTVQE</sequence>